<evidence type="ECO:0000313" key="2">
    <source>
        <dbReference type="EMBL" id="CAD8494646.1"/>
    </source>
</evidence>
<dbReference type="AlphaFoldDB" id="A0A7S0HT15"/>
<dbReference type="EMBL" id="HBEO01024075">
    <property type="protein sequence ID" value="CAD8494646.1"/>
    <property type="molecule type" value="Transcribed_RNA"/>
</dbReference>
<feature type="region of interest" description="Disordered" evidence="1">
    <location>
        <begin position="1"/>
        <end position="27"/>
    </location>
</feature>
<gene>
    <name evidence="2" type="ORF">HPHI1048_LOCUS16226</name>
</gene>
<sequence length="112" mass="12542">MCNLVHGENNQTRSPAMDGKNPAERQRGCTREEVAGYDCKNASPTEDLSACTDDKCNPCSPYFFEKSVYSVHQEKSIDRFGNLSEKTCYSFFQTGGMATSKVIDRYGNFVTK</sequence>
<proteinExistence type="predicted"/>
<reference evidence="2" key="1">
    <citation type="submission" date="2021-01" db="EMBL/GenBank/DDBJ databases">
        <authorList>
            <person name="Corre E."/>
            <person name="Pelletier E."/>
            <person name="Niang G."/>
            <person name="Scheremetjew M."/>
            <person name="Finn R."/>
            <person name="Kale V."/>
            <person name="Holt S."/>
            <person name="Cochrane G."/>
            <person name="Meng A."/>
            <person name="Brown T."/>
            <person name="Cohen L."/>
        </authorList>
    </citation>
    <scope>NUCLEOTIDE SEQUENCE</scope>
    <source>
        <strain evidence="2">CCMP325</strain>
    </source>
</reference>
<accession>A0A7S0HT15</accession>
<evidence type="ECO:0000256" key="1">
    <source>
        <dbReference type="SAM" id="MobiDB-lite"/>
    </source>
</evidence>
<protein>
    <submittedName>
        <fullName evidence="2">Uncharacterized protein</fullName>
    </submittedName>
</protein>
<name>A0A7S0HT15_9CRYP</name>
<organism evidence="2">
    <name type="scientific">Hanusia phi</name>
    <dbReference type="NCBI Taxonomy" id="3032"/>
    <lineage>
        <taxon>Eukaryota</taxon>
        <taxon>Cryptophyceae</taxon>
        <taxon>Pyrenomonadales</taxon>
        <taxon>Geminigeraceae</taxon>
        <taxon>Hanusia</taxon>
    </lineage>
</organism>